<feature type="signal peptide" evidence="1">
    <location>
        <begin position="1"/>
        <end position="19"/>
    </location>
</feature>
<evidence type="ECO:0000313" key="3">
    <source>
        <dbReference type="Proteomes" id="UP000009183"/>
    </source>
</evidence>
<proteinExistence type="predicted"/>
<dbReference type="InParanoid" id="D7U3L9"/>
<gene>
    <name evidence="2" type="ordered locus">VIT_07s0005g06660</name>
</gene>
<sequence>MWHCYKLWELLLNFATLKASWVLNLNNNKYFSGPYREDGNLKKCQAFYIHNIAYQGRFTFLILQSSIYHIDSRALLILWTSMTNM</sequence>
<name>D7U3L9_VITVI</name>
<dbReference type="AlphaFoldDB" id="D7U3L9"/>
<evidence type="ECO:0000256" key="1">
    <source>
        <dbReference type="SAM" id="SignalP"/>
    </source>
</evidence>
<feature type="chain" id="PRO_5003106585" evidence="1">
    <location>
        <begin position="20"/>
        <end position="85"/>
    </location>
</feature>
<accession>D7U3L9</accession>
<dbReference type="HOGENOM" id="CLU_2517210_0_0_1"/>
<dbReference type="Proteomes" id="UP000009183">
    <property type="component" value="Chromosome 7"/>
</dbReference>
<evidence type="ECO:0000313" key="2">
    <source>
        <dbReference type="EMBL" id="CBI37338.3"/>
    </source>
</evidence>
<organism evidence="2 3">
    <name type="scientific">Vitis vinifera</name>
    <name type="common">Grape</name>
    <dbReference type="NCBI Taxonomy" id="29760"/>
    <lineage>
        <taxon>Eukaryota</taxon>
        <taxon>Viridiplantae</taxon>
        <taxon>Streptophyta</taxon>
        <taxon>Embryophyta</taxon>
        <taxon>Tracheophyta</taxon>
        <taxon>Spermatophyta</taxon>
        <taxon>Magnoliopsida</taxon>
        <taxon>eudicotyledons</taxon>
        <taxon>Gunneridae</taxon>
        <taxon>Pentapetalae</taxon>
        <taxon>rosids</taxon>
        <taxon>Vitales</taxon>
        <taxon>Vitaceae</taxon>
        <taxon>Viteae</taxon>
        <taxon>Vitis</taxon>
    </lineage>
</organism>
<reference evidence="3" key="1">
    <citation type="journal article" date="2007" name="Nature">
        <title>The grapevine genome sequence suggests ancestral hexaploidization in major angiosperm phyla.</title>
        <authorList>
            <consortium name="The French-Italian Public Consortium for Grapevine Genome Characterization."/>
            <person name="Jaillon O."/>
            <person name="Aury J.-M."/>
            <person name="Noel B."/>
            <person name="Policriti A."/>
            <person name="Clepet C."/>
            <person name="Casagrande A."/>
            <person name="Choisne N."/>
            <person name="Aubourg S."/>
            <person name="Vitulo N."/>
            <person name="Jubin C."/>
            <person name="Vezzi A."/>
            <person name="Legeai F."/>
            <person name="Hugueney P."/>
            <person name="Dasilva C."/>
            <person name="Horner D."/>
            <person name="Mica E."/>
            <person name="Jublot D."/>
            <person name="Poulain J."/>
            <person name="Bruyere C."/>
            <person name="Billault A."/>
            <person name="Segurens B."/>
            <person name="Gouyvenoux M."/>
            <person name="Ugarte E."/>
            <person name="Cattonaro F."/>
            <person name="Anthouard V."/>
            <person name="Vico V."/>
            <person name="Del Fabbro C."/>
            <person name="Alaux M."/>
            <person name="Di Gaspero G."/>
            <person name="Dumas V."/>
            <person name="Felice N."/>
            <person name="Paillard S."/>
            <person name="Juman I."/>
            <person name="Moroldo M."/>
            <person name="Scalabrin S."/>
            <person name="Canaguier A."/>
            <person name="Le Clainche I."/>
            <person name="Malacrida G."/>
            <person name="Durand E."/>
            <person name="Pesole G."/>
            <person name="Laucou V."/>
            <person name="Chatelet P."/>
            <person name="Merdinoglu D."/>
            <person name="Delledonne M."/>
            <person name="Pezzotti M."/>
            <person name="Lecharny A."/>
            <person name="Scarpelli C."/>
            <person name="Artiguenave F."/>
            <person name="Pe M.E."/>
            <person name="Valle G."/>
            <person name="Morgante M."/>
            <person name="Caboche M."/>
            <person name="Adam-Blondon A.-F."/>
            <person name="Weissenbach J."/>
            <person name="Quetier F."/>
            <person name="Wincker P."/>
        </authorList>
    </citation>
    <scope>NUCLEOTIDE SEQUENCE [LARGE SCALE GENOMIC DNA]</scope>
    <source>
        <strain evidence="3">cv. Pinot noir / PN40024</strain>
    </source>
</reference>
<protein>
    <submittedName>
        <fullName evidence="2">Uncharacterized protein</fullName>
    </submittedName>
</protein>
<dbReference type="EMBL" id="FN596502">
    <property type="protein sequence ID" value="CBI37338.3"/>
    <property type="molecule type" value="Genomic_DNA"/>
</dbReference>
<keyword evidence="1" id="KW-0732">Signal</keyword>
<keyword evidence="3" id="KW-1185">Reference proteome</keyword>
<dbReference type="PaxDb" id="29760-VIT_07s0005g06660.t01"/>